<feature type="compositionally biased region" description="Polar residues" evidence="4">
    <location>
        <begin position="300"/>
        <end position="310"/>
    </location>
</feature>
<evidence type="ECO:0000256" key="4">
    <source>
        <dbReference type="SAM" id="MobiDB-lite"/>
    </source>
</evidence>
<dbReference type="GO" id="GO:0003677">
    <property type="term" value="F:DNA binding"/>
    <property type="evidence" value="ECO:0007669"/>
    <property type="project" value="InterPro"/>
</dbReference>
<feature type="region of interest" description="Disordered" evidence="4">
    <location>
        <begin position="535"/>
        <end position="567"/>
    </location>
</feature>
<evidence type="ECO:0000256" key="1">
    <source>
        <dbReference type="ARBA" id="ARBA00022763"/>
    </source>
</evidence>
<feature type="compositionally biased region" description="Low complexity" evidence="4">
    <location>
        <begin position="254"/>
        <end position="271"/>
    </location>
</feature>
<feature type="compositionally biased region" description="Low complexity" evidence="4">
    <location>
        <begin position="535"/>
        <end position="552"/>
    </location>
</feature>
<dbReference type="GO" id="GO:0008263">
    <property type="term" value="F:pyrimidine-specific mismatch base pair DNA N-glycosylase activity"/>
    <property type="evidence" value="ECO:0007669"/>
    <property type="project" value="TreeGrafter"/>
</dbReference>
<feature type="compositionally biased region" description="Polar residues" evidence="4">
    <location>
        <begin position="272"/>
        <end position="287"/>
    </location>
</feature>
<dbReference type="GO" id="GO:0005634">
    <property type="term" value="C:nucleus"/>
    <property type="evidence" value="ECO:0007669"/>
    <property type="project" value="TreeGrafter"/>
</dbReference>
<dbReference type="PANTHER" id="PTHR12159:SF9">
    <property type="entry name" value="G_T MISMATCH-SPECIFIC THYMINE DNA GLYCOSYLASE"/>
    <property type="match status" value="1"/>
</dbReference>
<name>A0AA88I4V2_ARTSF</name>
<feature type="compositionally biased region" description="Pro residues" evidence="4">
    <location>
        <begin position="192"/>
        <end position="214"/>
    </location>
</feature>
<dbReference type="EMBL" id="JAVRJZ010000006">
    <property type="protein sequence ID" value="KAK2721579.1"/>
    <property type="molecule type" value="Genomic_DNA"/>
</dbReference>
<feature type="compositionally biased region" description="Low complexity" evidence="4">
    <location>
        <begin position="311"/>
        <end position="325"/>
    </location>
</feature>
<gene>
    <name evidence="5" type="ORF">QYM36_003763</name>
</gene>
<keyword evidence="3" id="KW-0234">DNA repair</keyword>
<feature type="region of interest" description="Disordered" evidence="4">
    <location>
        <begin position="56"/>
        <end position="142"/>
    </location>
</feature>
<dbReference type="InterPro" id="IPR017956">
    <property type="entry name" value="AT_hook_DNA-bd_motif"/>
</dbReference>
<evidence type="ECO:0000313" key="6">
    <source>
        <dbReference type="Proteomes" id="UP001187531"/>
    </source>
</evidence>
<comment type="caution">
    <text evidence="5">The sequence shown here is derived from an EMBL/GenBank/DDBJ whole genome shotgun (WGS) entry which is preliminary data.</text>
</comment>
<dbReference type="Proteomes" id="UP001187531">
    <property type="component" value="Unassembled WGS sequence"/>
</dbReference>
<organism evidence="5 6">
    <name type="scientific">Artemia franciscana</name>
    <name type="common">Brine shrimp</name>
    <name type="synonym">Artemia sanfranciscana</name>
    <dbReference type="NCBI Taxonomy" id="6661"/>
    <lineage>
        <taxon>Eukaryota</taxon>
        <taxon>Metazoa</taxon>
        <taxon>Ecdysozoa</taxon>
        <taxon>Arthropoda</taxon>
        <taxon>Crustacea</taxon>
        <taxon>Branchiopoda</taxon>
        <taxon>Anostraca</taxon>
        <taxon>Artemiidae</taxon>
        <taxon>Artemia</taxon>
    </lineage>
</organism>
<feature type="region of interest" description="Disordered" evidence="4">
    <location>
        <begin position="192"/>
        <end position="394"/>
    </location>
</feature>
<keyword evidence="2" id="KW-0378">Hydrolase</keyword>
<evidence type="ECO:0000313" key="5">
    <source>
        <dbReference type="EMBL" id="KAK2721579.1"/>
    </source>
</evidence>
<dbReference type="SMART" id="SM00384">
    <property type="entry name" value="AT_hook"/>
    <property type="match status" value="2"/>
</dbReference>
<evidence type="ECO:0000256" key="2">
    <source>
        <dbReference type="ARBA" id="ARBA00022801"/>
    </source>
</evidence>
<proteinExistence type="predicted"/>
<dbReference type="PANTHER" id="PTHR12159">
    <property type="entry name" value="G/T AND G/U MISMATCH-SPECIFIC DNA GLYCOSYLASE"/>
    <property type="match status" value="1"/>
</dbReference>
<accession>A0AA88I4V2</accession>
<feature type="compositionally biased region" description="Basic residues" evidence="4">
    <location>
        <begin position="80"/>
        <end position="89"/>
    </location>
</feature>
<keyword evidence="6" id="KW-1185">Reference proteome</keyword>
<dbReference type="GO" id="GO:0004844">
    <property type="term" value="F:uracil DNA N-glycosylase activity"/>
    <property type="evidence" value="ECO:0007669"/>
    <property type="project" value="TreeGrafter"/>
</dbReference>
<feature type="compositionally biased region" description="Polar residues" evidence="4">
    <location>
        <begin position="358"/>
        <end position="374"/>
    </location>
</feature>
<dbReference type="AlphaFoldDB" id="A0AA88I4V2"/>
<dbReference type="GO" id="GO:0006285">
    <property type="term" value="P:base-excision repair, AP site formation"/>
    <property type="evidence" value="ECO:0007669"/>
    <property type="project" value="InterPro"/>
</dbReference>
<dbReference type="InterPro" id="IPR015637">
    <property type="entry name" value="MUG/TDG"/>
</dbReference>
<protein>
    <submittedName>
        <fullName evidence="5">Uncharacterized protein</fullName>
    </submittedName>
</protein>
<evidence type="ECO:0000256" key="3">
    <source>
        <dbReference type="ARBA" id="ARBA00023204"/>
    </source>
</evidence>
<keyword evidence="1" id="KW-0227">DNA damage</keyword>
<sequence length="567" mass="62477">MPSSSARCAQLPRAMDKVPFYSALKKFRDYLNGLVPSIDDSEIVFPEARFPVGDESVDFSDLKDDSDLISYSGDEPLGMGKKKRGRPKKVKSEDGFPFKSEGSSDGQILGMPPPGGQPLDFSIMGDGTPRKKRGRPKKIKAEETGMISATPTRRPSMPHETHVIHPNDNYIHYYSQHEDLRPIGHFALPPPMRSPNAPSFPPHFPPNAGFPPFPQTQGYGEPASHSPLQGAYPFSNMGHQSPHENHYPSPQVFSQQNNQSPYPQNYAQQPSFSPSCGTQPVNFSQSPARVGSNHYHHSPQAYSHTPSPAVTPQSSSSSQFPNFNTNDLPTDLGPNASGSSLTTSPPPKNSPGKEFESQETPQAESPVAVQQPSEIKTEEESKQDFYSQESAFHDFGYKTTHQESFPPKPTPSSQDLAAKSLHGLESLVDQIPNLGEQDANHQYPPNTLHQYEAQYGGYNYGDKNPFHCQSNYPGYNYPRYPSDQQFSYPQYMGRSPYQASEPGYGSYGGQYGVPPAPYGSPAAGSLPFPQDFSGSYPYQYSNSPYQQSVSPPVMDKPKQESLNFAGF</sequence>
<reference evidence="5" key="1">
    <citation type="submission" date="2023-07" db="EMBL/GenBank/DDBJ databases">
        <title>Chromosome-level genome assembly of Artemia franciscana.</title>
        <authorList>
            <person name="Jo E."/>
        </authorList>
    </citation>
    <scope>NUCLEOTIDE SEQUENCE</scope>
    <source>
        <tissue evidence="5">Whole body</tissue>
    </source>
</reference>